<keyword evidence="3" id="KW-1185">Reference proteome</keyword>
<dbReference type="Pfam" id="PF00733">
    <property type="entry name" value="Asn_synthase"/>
    <property type="match status" value="1"/>
</dbReference>
<dbReference type="InterPro" id="IPR001962">
    <property type="entry name" value="Asn_synthase"/>
</dbReference>
<reference evidence="2 3" key="1">
    <citation type="submission" date="2021-01" db="EMBL/GenBank/DDBJ databases">
        <title>Identification of strong promoters based on the transcriptome of Brevibacillus choshinensis.</title>
        <authorList>
            <person name="Yao D."/>
            <person name="Zhang K."/>
            <person name="Wu J."/>
        </authorList>
    </citation>
    <scope>NUCLEOTIDE SEQUENCE [LARGE SCALE GENOMIC DNA]</scope>
    <source>
        <strain evidence="2 3">HPD31-SP3</strain>
    </source>
</reference>
<proteinExistence type="predicted"/>
<evidence type="ECO:0000259" key="1">
    <source>
        <dbReference type="Pfam" id="PF00733"/>
    </source>
</evidence>
<evidence type="ECO:0000313" key="3">
    <source>
        <dbReference type="Proteomes" id="UP000596248"/>
    </source>
</evidence>
<feature type="domain" description="Asparagine synthetase" evidence="1">
    <location>
        <begin position="188"/>
        <end position="418"/>
    </location>
</feature>
<gene>
    <name evidence="2" type="ORF">JNE38_22145</name>
</gene>
<dbReference type="InterPro" id="IPR014729">
    <property type="entry name" value="Rossmann-like_a/b/a_fold"/>
</dbReference>
<dbReference type="SUPFAM" id="SSF52402">
    <property type="entry name" value="Adenine nucleotide alpha hydrolases-like"/>
    <property type="match status" value="1"/>
</dbReference>
<protein>
    <recommendedName>
        <fullName evidence="1">Asparagine synthetase domain-containing protein</fullName>
    </recommendedName>
</protein>
<dbReference type="Proteomes" id="UP000596248">
    <property type="component" value="Chromosome"/>
</dbReference>
<sequence length="555" mass="64214">MLLTCEGITTVDAGFQRWENDKAVFYWKGFVYIQGVLAGLPSVRHFAKFFTEATLDQDALQLKGSYMIVMKVKASPLYYCFVDSSGCHDAFYSEDAISSSFLTLAAHKNMNITTMNRQAMMEFLNFGHLFENKTFFESIRKIDSSELLVFDRRTVKVRRKKLATIYDEEQPVADFHDFFQKLSQSLRNQRVSVDLSGGIDSRLISVLLHYYGVNFETTISGREGIQDVDIPKEVAGLFGVSLHVTTPVVLHLEEEIGELFRISDGMHDLFRHYRTMQHNRNRVQRGMNVAITGIGGEMFKDFFWLQDFPFYTNKKANLSRLFHTRFLPVSCAQYYFDESFVPLQKSFTGKMIDELAPYVLETNTKTYDNIYYHYRMKSIAGKYLTAANYVLPTYAPLLDEELVRFGFQLTRKERIFNRFHRKTITQLNPEVSKVRTSEGGISVSTQRLEVAKDIRKYVVSYTKRLMGMLGRKVLKKSYSSESPEHPELFTVIRQLRHTHHSINLLKEVHILHHDLRIDQIHNQHLGNLISLATLISYLETTKAGPLGQYTSTARR</sequence>
<dbReference type="RefSeq" id="WP_203353291.1">
    <property type="nucleotide sequence ID" value="NZ_CP069127.1"/>
</dbReference>
<dbReference type="Gene3D" id="3.40.50.620">
    <property type="entry name" value="HUPs"/>
    <property type="match status" value="1"/>
</dbReference>
<organism evidence="2 3">
    <name type="scientific">Brevibacillus choshinensis</name>
    <dbReference type="NCBI Taxonomy" id="54911"/>
    <lineage>
        <taxon>Bacteria</taxon>
        <taxon>Bacillati</taxon>
        <taxon>Bacillota</taxon>
        <taxon>Bacilli</taxon>
        <taxon>Bacillales</taxon>
        <taxon>Paenibacillaceae</taxon>
        <taxon>Brevibacillus</taxon>
    </lineage>
</organism>
<name>A0ABX7FK42_BRECH</name>
<dbReference type="EMBL" id="CP069127">
    <property type="protein sequence ID" value="QRG66225.1"/>
    <property type="molecule type" value="Genomic_DNA"/>
</dbReference>
<evidence type="ECO:0000313" key="2">
    <source>
        <dbReference type="EMBL" id="QRG66225.1"/>
    </source>
</evidence>
<accession>A0ABX7FK42</accession>